<accession>A0A1E3K029</accession>
<dbReference type="InterPro" id="IPR015943">
    <property type="entry name" value="WD40/YVTN_repeat-like_dom_sf"/>
</dbReference>
<keyword evidence="5" id="KW-1185">Reference proteome</keyword>
<feature type="repeat" description="WD" evidence="3">
    <location>
        <begin position="251"/>
        <end position="292"/>
    </location>
</feature>
<feature type="repeat" description="WD" evidence="3">
    <location>
        <begin position="199"/>
        <end position="240"/>
    </location>
</feature>
<evidence type="ECO:0000256" key="3">
    <source>
        <dbReference type="PROSITE-ProRule" id="PRU00221"/>
    </source>
</evidence>
<dbReference type="PANTHER" id="PTHR44090:SF1">
    <property type="entry name" value="SUPERKILLER COMPLEX PROTEIN 8"/>
    <property type="match status" value="1"/>
</dbReference>
<evidence type="ECO:0000256" key="1">
    <source>
        <dbReference type="ARBA" id="ARBA00022574"/>
    </source>
</evidence>
<keyword evidence="2" id="KW-0677">Repeat</keyword>
<dbReference type="InterPro" id="IPR019775">
    <property type="entry name" value="WD40_repeat_CS"/>
</dbReference>
<dbReference type="Gene3D" id="2.130.10.10">
    <property type="entry name" value="YVTN repeat-like/Quinoprotein amine dehydrogenase"/>
    <property type="match status" value="2"/>
</dbReference>
<dbReference type="InterPro" id="IPR051510">
    <property type="entry name" value="SKI8"/>
</dbReference>
<dbReference type="InterPro" id="IPR011047">
    <property type="entry name" value="Quinoprotein_ADH-like_sf"/>
</dbReference>
<dbReference type="PANTHER" id="PTHR44090">
    <property type="entry name" value="WD REPEAT-CONTAINING PROTEIN 61"/>
    <property type="match status" value="1"/>
</dbReference>
<dbReference type="SMART" id="SM00564">
    <property type="entry name" value="PQQ"/>
    <property type="match status" value="2"/>
</dbReference>
<dbReference type="GO" id="GO:0005634">
    <property type="term" value="C:nucleus"/>
    <property type="evidence" value="ECO:0007669"/>
    <property type="project" value="TreeGrafter"/>
</dbReference>
<organism evidence="4 5">
    <name type="scientific">Cryptococcus wingfieldii CBS 7118</name>
    <dbReference type="NCBI Taxonomy" id="1295528"/>
    <lineage>
        <taxon>Eukaryota</taxon>
        <taxon>Fungi</taxon>
        <taxon>Dikarya</taxon>
        <taxon>Basidiomycota</taxon>
        <taxon>Agaricomycotina</taxon>
        <taxon>Tremellomycetes</taxon>
        <taxon>Tremellales</taxon>
        <taxon>Cryptococcaceae</taxon>
        <taxon>Cryptococcus</taxon>
    </lineage>
</organism>
<dbReference type="PROSITE" id="PS00678">
    <property type="entry name" value="WD_REPEATS_1"/>
    <property type="match status" value="1"/>
</dbReference>
<dbReference type="RefSeq" id="XP_019034574.1">
    <property type="nucleotide sequence ID" value="XM_019173869.1"/>
</dbReference>
<comment type="caution">
    <text evidence="4">The sequence shown here is derived from an EMBL/GenBank/DDBJ whole genome shotgun (WGS) entry which is preliminary data.</text>
</comment>
<gene>
    <name evidence="4" type="ORF">L198_01706</name>
</gene>
<dbReference type="SMART" id="SM00320">
    <property type="entry name" value="WD40"/>
    <property type="match status" value="6"/>
</dbReference>
<dbReference type="GeneID" id="30190919"/>
<sequence>MSLAYLQQESTTPAPDALWNLAWLHSNNIISASADGHLRIYDSSSLTAPVHTIPSHPLAISSLSVTADGTRALAASLDGTVVAIDTESGEILGKVETASEAIGEDEFKVPAFACAIHPQGTSWAWAGCGSNIGLGSISSEASSEGQGILSGPRSAVDVGKGKFCMDLQYSPDGRSLAVSTEQGQVIVLDTETQSIVASYNSHNKAVRTITWSPDSQWLFSGSDDKLIVLYDVRAGSTNGAGGQGEGAVATLPGHQSFVLKVAASPDGKLLGSVGADSLVKLWDISQRTCVFTSSTNAEAWGISWQPADAGNLAPGKQFAVAGDDKVVTIYRAAGAV</sequence>
<proteinExistence type="predicted"/>
<dbReference type="PROSITE" id="PS50294">
    <property type="entry name" value="WD_REPEATS_REGION"/>
    <property type="match status" value="2"/>
</dbReference>
<keyword evidence="1 3" id="KW-0853">WD repeat</keyword>
<evidence type="ECO:0000313" key="5">
    <source>
        <dbReference type="Proteomes" id="UP000094819"/>
    </source>
</evidence>
<dbReference type="InterPro" id="IPR018391">
    <property type="entry name" value="PQQ_b-propeller_rpt"/>
</dbReference>
<dbReference type="SUPFAM" id="SSF50998">
    <property type="entry name" value="Quinoprotein alcohol dehydrogenase-like"/>
    <property type="match status" value="1"/>
</dbReference>
<dbReference type="EMBL" id="AWGH01000003">
    <property type="protein sequence ID" value="ODO06474.1"/>
    <property type="molecule type" value="Genomic_DNA"/>
</dbReference>
<dbReference type="OrthoDB" id="538223at2759"/>
<protein>
    <submittedName>
        <fullName evidence="4">Uncharacterized protein</fullName>
    </submittedName>
</protein>
<dbReference type="GO" id="GO:0032991">
    <property type="term" value="C:protein-containing complex"/>
    <property type="evidence" value="ECO:0007669"/>
    <property type="project" value="UniProtKB-ARBA"/>
</dbReference>
<dbReference type="InterPro" id="IPR001680">
    <property type="entry name" value="WD40_rpt"/>
</dbReference>
<name>A0A1E3K029_9TREE</name>
<dbReference type="PROSITE" id="PS50082">
    <property type="entry name" value="WD_REPEATS_2"/>
    <property type="match status" value="2"/>
</dbReference>
<dbReference type="Pfam" id="PF00400">
    <property type="entry name" value="WD40"/>
    <property type="match status" value="4"/>
</dbReference>
<dbReference type="Proteomes" id="UP000094819">
    <property type="component" value="Unassembled WGS sequence"/>
</dbReference>
<dbReference type="AlphaFoldDB" id="A0A1E3K029"/>
<reference evidence="4 5" key="1">
    <citation type="submission" date="2016-06" db="EMBL/GenBank/DDBJ databases">
        <title>Evolution of pathogenesis and genome organization in the Tremellales.</title>
        <authorList>
            <person name="Cuomo C."/>
            <person name="Litvintseva A."/>
            <person name="Heitman J."/>
            <person name="Chen Y."/>
            <person name="Sun S."/>
            <person name="Springer D."/>
            <person name="Dromer F."/>
            <person name="Young S."/>
            <person name="Zeng Q."/>
            <person name="Chapman S."/>
            <person name="Gujja S."/>
            <person name="Saif S."/>
            <person name="Birren B."/>
        </authorList>
    </citation>
    <scope>NUCLEOTIDE SEQUENCE [LARGE SCALE GENOMIC DNA]</scope>
    <source>
        <strain evidence="4 5">CBS 7118</strain>
    </source>
</reference>
<evidence type="ECO:0000256" key="2">
    <source>
        <dbReference type="ARBA" id="ARBA00022737"/>
    </source>
</evidence>
<evidence type="ECO:0000313" key="4">
    <source>
        <dbReference type="EMBL" id="ODO06474.1"/>
    </source>
</evidence>